<keyword evidence="2" id="KW-1185">Reference proteome</keyword>
<dbReference type="OrthoDB" id="285654at2759"/>
<evidence type="ECO:0000313" key="1">
    <source>
        <dbReference type="EMBL" id="CAD8133718.1"/>
    </source>
</evidence>
<accession>A0A8S1S094</accession>
<proteinExistence type="predicted"/>
<gene>
    <name evidence="1" type="ORF">POCTA_138.1.T0050029</name>
</gene>
<dbReference type="Proteomes" id="UP000683925">
    <property type="component" value="Unassembled WGS sequence"/>
</dbReference>
<dbReference type="AlphaFoldDB" id="A0A8S1S094"/>
<protein>
    <submittedName>
        <fullName evidence="1">Uncharacterized protein</fullName>
    </submittedName>
</protein>
<dbReference type="EMBL" id="CAJJDP010000004">
    <property type="protein sequence ID" value="CAD8133718.1"/>
    <property type="molecule type" value="Genomic_DNA"/>
</dbReference>
<evidence type="ECO:0000313" key="2">
    <source>
        <dbReference type="Proteomes" id="UP000683925"/>
    </source>
</evidence>
<organism evidence="1 2">
    <name type="scientific">Paramecium octaurelia</name>
    <dbReference type="NCBI Taxonomy" id="43137"/>
    <lineage>
        <taxon>Eukaryota</taxon>
        <taxon>Sar</taxon>
        <taxon>Alveolata</taxon>
        <taxon>Ciliophora</taxon>
        <taxon>Intramacronucleata</taxon>
        <taxon>Oligohymenophorea</taxon>
        <taxon>Peniculida</taxon>
        <taxon>Parameciidae</taxon>
        <taxon>Paramecium</taxon>
    </lineage>
</organism>
<comment type="caution">
    <text evidence="1">The sequence shown here is derived from an EMBL/GenBank/DDBJ whole genome shotgun (WGS) entry which is preliminary data.</text>
</comment>
<reference evidence="1" key="1">
    <citation type="submission" date="2021-01" db="EMBL/GenBank/DDBJ databases">
        <authorList>
            <consortium name="Genoscope - CEA"/>
            <person name="William W."/>
        </authorList>
    </citation>
    <scope>NUCLEOTIDE SEQUENCE</scope>
</reference>
<sequence length="192" mass="23476">MLYIQKHNFTNIILKLPNENPFIIGIGYPLNYLDCQDKFYKYLQLHKFKKVPIFQRVEQFTYTQPINKLPLCFDTNMLPYFKQLNDTLYKKNRYKLGNYDYRCELNEEIINSFCQEFYNEIHSHMIYNFTTLIQQLKQRFNYEIKEVVVNKKPDEHIKKLFNDHLNLNMVLMAEMPSFQQLVYTPGFIYFEQ</sequence>
<name>A0A8S1S094_PAROT</name>